<accession>A0A1D9PAT0</accession>
<evidence type="ECO:0000313" key="1">
    <source>
        <dbReference type="EMBL" id="AOZ99647.1"/>
    </source>
</evidence>
<dbReference type="AlphaFoldDB" id="A0A1D9PAT0"/>
<dbReference type="RefSeq" id="WP_071184896.1">
    <property type="nucleotide sequence ID" value="NZ_CP017774.1"/>
</dbReference>
<proteinExistence type="predicted"/>
<protein>
    <recommendedName>
        <fullName evidence="3">Outer membrane protein beta-barrel domain-containing protein</fullName>
    </recommendedName>
</protein>
<reference evidence="1 2" key="1">
    <citation type="submission" date="2016-10" db="EMBL/GenBank/DDBJ databases">
        <title>Complete Genome Sequence of Flavobacterium sp. PK15.</title>
        <authorList>
            <person name="Ekwe A."/>
            <person name="Kim S.B."/>
        </authorList>
    </citation>
    <scope>NUCLEOTIDE SEQUENCE [LARGE SCALE GENOMIC DNA]</scope>
    <source>
        <strain evidence="1 2">PK15</strain>
    </source>
</reference>
<dbReference type="KEGG" id="fcm:BIW12_09450"/>
<sequence length="191" mass="20254">MSTPFRSIIILILVSVLASNSLKAQPKKGEYINASIGLGLSTSYYEEDGGGSGFYAQAEYAKGITKWIGVRSYAGILLTSGDKTNENGDPTEYRISAKAFSFGGKIRVAAPIPYIAPFIESGIGASIGSFQTYTPSTNLKKNGILMHIPVSLGLAVGRKHSVDIAVSYYFYPSMKQISGALAAGISIPINN</sequence>
<evidence type="ECO:0008006" key="3">
    <source>
        <dbReference type="Google" id="ProtNLM"/>
    </source>
</evidence>
<gene>
    <name evidence="1" type="ORF">BIW12_09450</name>
</gene>
<keyword evidence="2" id="KW-1185">Reference proteome</keyword>
<dbReference type="EMBL" id="CP017774">
    <property type="protein sequence ID" value="AOZ99647.1"/>
    <property type="molecule type" value="Genomic_DNA"/>
</dbReference>
<organism evidence="1 2">
    <name type="scientific">Flavobacterium commune</name>
    <dbReference type="NCBI Taxonomy" id="1306519"/>
    <lineage>
        <taxon>Bacteria</taxon>
        <taxon>Pseudomonadati</taxon>
        <taxon>Bacteroidota</taxon>
        <taxon>Flavobacteriia</taxon>
        <taxon>Flavobacteriales</taxon>
        <taxon>Flavobacteriaceae</taxon>
        <taxon>Flavobacterium</taxon>
    </lineage>
</organism>
<dbReference type="OrthoDB" id="942200at2"/>
<evidence type="ECO:0000313" key="2">
    <source>
        <dbReference type="Proteomes" id="UP000178198"/>
    </source>
</evidence>
<dbReference type="Proteomes" id="UP000178198">
    <property type="component" value="Chromosome"/>
</dbReference>
<name>A0A1D9PAT0_9FLAO</name>